<dbReference type="Proteomes" id="UP001216907">
    <property type="component" value="Unassembled WGS sequence"/>
</dbReference>
<dbReference type="InterPro" id="IPR047647">
    <property type="entry name" value="ISAs1_transpos"/>
</dbReference>
<feature type="domain" description="H repeat-associated protein N-terminal" evidence="3">
    <location>
        <begin position="17"/>
        <end position="102"/>
    </location>
</feature>
<evidence type="ECO:0000259" key="3">
    <source>
        <dbReference type="Pfam" id="PF13808"/>
    </source>
</evidence>
<feature type="domain" description="Transposase IS4-like" evidence="2">
    <location>
        <begin position="112"/>
        <end position="332"/>
    </location>
</feature>
<organism evidence="4 5">
    <name type="scientific">Paludisphaera mucosa</name>
    <dbReference type="NCBI Taxonomy" id="3030827"/>
    <lineage>
        <taxon>Bacteria</taxon>
        <taxon>Pseudomonadati</taxon>
        <taxon>Planctomycetota</taxon>
        <taxon>Planctomycetia</taxon>
        <taxon>Isosphaerales</taxon>
        <taxon>Isosphaeraceae</taxon>
        <taxon>Paludisphaera</taxon>
    </lineage>
</organism>
<keyword evidence="1" id="KW-0812">Transmembrane</keyword>
<evidence type="ECO:0000256" key="1">
    <source>
        <dbReference type="SAM" id="Phobius"/>
    </source>
</evidence>
<keyword evidence="5" id="KW-1185">Reference proteome</keyword>
<dbReference type="PANTHER" id="PTHR30298:SF0">
    <property type="entry name" value="PROTEIN YBFL-RELATED"/>
    <property type="match status" value="1"/>
</dbReference>
<keyword evidence="1" id="KW-1133">Transmembrane helix</keyword>
<dbReference type="Pfam" id="PF13808">
    <property type="entry name" value="DDE_Tnp_1_assoc"/>
    <property type="match status" value="1"/>
</dbReference>
<evidence type="ECO:0000313" key="4">
    <source>
        <dbReference type="EMBL" id="MDG3008352.1"/>
    </source>
</evidence>
<dbReference type="InterPro" id="IPR051698">
    <property type="entry name" value="Transposase_11-like"/>
</dbReference>
<dbReference type="EMBL" id="JARRAG010000005">
    <property type="protein sequence ID" value="MDG3008352.1"/>
    <property type="molecule type" value="Genomic_DNA"/>
</dbReference>
<dbReference type="InterPro" id="IPR032806">
    <property type="entry name" value="YbfD_N"/>
</dbReference>
<sequence length="381" mass="42176">MTSPDPDSPSPSVRLQDHFASLADPRRRKVTYPLINVVVIAVYAVVAGADDFVSIALWGRERRDWLAKFLDLSAGVPSHDRFNAIFRALDPGAFERCLLGWIAALHEATAGRAVAIDGKTLRGSFDRASGKSAIHMVSAWATDARLSLGQVVVDEKSNEITAIPELLRMLELEGCLVTIDAMGCQTEIARTILDRKADYVLAVKDNQPTLHRGVEDFFLGHMEDDFARVKVGRRETKEKGHGRVEHRSYYVCDAPADLPDRERWPDLAAIGVAISVSTRDGRPSDAVRYYILSRRLDAEAFADAVRGHWGIENSLHWQLDVTFGEDRCRVRAGLADANLSVVRRAALGLLKNEKTEKVGVKNKRLKAACNTGYLEQVLFGS</sequence>
<accession>A0ABT6FL94</accession>
<feature type="transmembrane region" description="Helical" evidence="1">
    <location>
        <begin position="34"/>
        <end position="58"/>
    </location>
</feature>
<reference evidence="4 5" key="1">
    <citation type="submission" date="2023-03" db="EMBL/GenBank/DDBJ databases">
        <title>Paludisphaera mucosa sp. nov. a novel planctomycete from northern fen.</title>
        <authorList>
            <person name="Ivanova A."/>
        </authorList>
    </citation>
    <scope>NUCLEOTIDE SEQUENCE [LARGE SCALE GENOMIC DNA]</scope>
    <source>
        <strain evidence="4 5">Pla2</strain>
    </source>
</reference>
<evidence type="ECO:0000259" key="2">
    <source>
        <dbReference type="Pfam" id="PF01609"/>
    </source>
</evidence>
<name>A0ABT6FL94_9BACT</name>
<dbReference type="RefSeq" id="WP_277864677.1">
    <property type="nucleotide sequence ID" value="NZ_JARRAG010000005.1"/>
</dbReference>
<dbReference type="PANTHER" id="PTHR30298">
    <property type="entry name" value="H REPEAT-ASSOCIATED PREDICTED TRANSPOSASE"/>
    <property type="match status" value="1"/>
</dbReference>
<proteinExistence type="predicted"/>
<dbReference type="Pfam" id="PF01609">
    <property type="entry name" value="DDE_Tnp_1"/>
    <property type="match status" value="1"/>
</dbReference>
<evidence type="ECO:0000313" key="5">
    <source>
        <dbReference type="Proteomes" id="UP001216907"/>
    </source>
</evidence>
<gene>
    <name evidence="4" type="ORF">PZE19_31675</name>
</gene>
<comment type="caution">
    <text evidence="4">The sequence shown here is derived from an EMBL/GenBank/DDBJ whole genome shotgun (WGS) entry which is preliminary data.</text>
</comment>
<keyword evidence="1" id="KW-0472">Membrane</keyword>
<dbReference type="InterPro" id="IPR002559">
    <property type="entry name" value="Transposase_11"/>
</dbReference>
<protein>
    <submittedName>
        <fullName evidence="4">ISAs1 family transposase</fullName>
    </submittedName>
</protein>
<dbReference type="NCBIfam" id="NF033564">
    <property type="entry name" value="transpos_ISAs1"/>
    <property type="match status" value="1"/>
</dbReference>